<dbReference type="Pfam" id="PF00149">
    <property type="entry name" value="Metallophos"/>
    <property type="match status" value="1"/>
</dbReference>
<evidence type="ECO:0000259" key="2">
    <source>
        <dbReference type="Pfam" id="PF00149"/>
    </source>
</evidence>
<dbReference type="GO" id="GO:0047631">
    <property type="term" value="F:ADP-ribose diphosphatase activity"/>
    <property type="evidence" value="ECO:0007669"/>
    <property type="project" value="TreeGrafter"/>
</dbReference>
<accession>A0A7S3NNY1</accession>
<dbReference type="PANTHER" id="PTHR16509">
    <property type="match status" value="1"/>
</dbReference>
<dbReference type="AlphaFoldDB" id="A0A7S3NNY1"/>
<evidence type="ECO:0000256" key="1">
    <source>
        <dbReference type="SAM" id="SignalP"/>
    </source>
</evidence>
<gene>
    <name evidence="3" type="ORF">ALAG00032_LOCUS13377</name>
</gene>
<organism evidence="3">
    <name type="scientific">Aureoumbra lagunensis</name>
    <dbReference type="NCBI Taxonomy" id="44058"/>
    <lineage>
        <taxon>Eukaryota</taxon>
        <taxon>Sar</taxon>
        <taxon>Stramenopiles</taxon>
        <taxon>Ochrophyta</taxon>
        <taxon>Pelagophyceae</taxon>
        <taxon>Pelagomonadales</taxon>
        <taxon>Aureoumbra</taxon>
    </lineage>
</organism>
<feature type="signal peptide" evidence="1">
    <location>
        <begin position="1"/>
        <end position="17"/>
    </location>
</feature>
<evidence type="ECO:0000313" key="3">
    <source>
        <dbReference type="EMBL" id="CAE0372593.1"/>
    </source>
</evidence>
<protein>
    <recommendedName>
        <fullName evidence="2">Calcineurin-like phosphoesterase domain-containing protein</fullName>
    </recommendedName>
</protein>
<name>A0A7S3NNY1_9STRA</name>
<dbReference type="InterPro" id="IPR004843">
    <property type="entry name" value="Calcineurin-like_PHP"/>
</dbReference>
<keyword evidence="1" id="KW-0732">Signal</keyword>
<dbReference type="EMBL" id="HBIJ01020448">
    <property type="protein sequence ID" value="CAE0372593.1"/>
    <property type="molecule type" value="Transcribed_RNA"/>
</dbReference>
<dbReference type="GO" id="GO:0030145">
    <property type="term" value="F:manganese ion binding"/>
    <property type="evidence" value="ECO:0007669"/>
    <property type="project" value="TreeGrafter"/>
</dbReference>
<dbReference type="Gene3D" id="3.60.21.10">
    <property type="match status" value="1"/>
</dbReference>
<dbReference type="GO" id="GO:0008663">
    <property type="term" value="F:2',3'-cyclic-nucleotide 2'-phosphodiesterase activity"/>
    <property type="evidence" value="ECO:0007669"/>
    <property type="project" value="TreeGrafter"/>
</dbReference>
<feature type="domain" description="Calcineurin-like phosphoesterase" evidence="2">
    <location>
        <begin position="34"/>
        <end position="313"/>
    </location>
</feature>
<proteinExistence type="predicted"/>
<dbReference type="SUPFAM" id="SSF56300">
    <property type="entry name" value="Metallo-dependent phosphatases"/>
    <property type="match status" value="1"/>
</dbReference>
<reference evidence="3" key="1">
    <citation type="submission" date="2021-01" db="EMBL/GenBank/DDBJ databases">
        <authorList>
            <person name="Corre E."/>
            <person name="Pelletier E."/>
            <person name="Niang G."/>
            <person name="Scheremetjew M."/>
            <person name="Finn R."/>
            <person name="Kale V."/>
            <person name="Holt S."/>
            <person name="Cochrane G."/>
            <person name="Meng A."/>
            <person name="Brown T."/>
            <person name="Cohen L."/>
        </authorList>
    </citation>
    <scope>NUCLEOTIDE SEQUENCE</scope>
    <source>
        <strain evidence="3">CCMP1510</strain>
    </source>
</reference>
<dbReference type="InterPro" id="IPR029052">
    <property type="entry name" value="Metallo-depent_PP-like"/>
</dbReference>
<sequence>MVHGRWIILNSSRLAAALTTTSLLSSSSSESPLLKFGIIADIQYADVDDAENFAKTEKRFYRGSLEGASQAVKRWSNENDIQFIAQLGDLIDGQNNLQYGSLKNIVAEPQSEIALKSVIAILDELHPENILFFHACGNHELMNFEQVEIQDKLFQVSTNSCRHVFQKNKKCYFEAFRTRGWRFLQLDAYANSILHPKHLSGYKEAAKILRTENPNDVVDTPPGTVNFFNGLSGSQCRFVPFNGGLGQAQLDWLVASLHEARAQNDKVVLFSHLPLHPNSASWRNVPFDAPHILDILNEYSDVVVAVFAGHSHSGGYYFDPYSKISHITVQATLTHRTAFGICDLYHDRIQLRGFGALPSRTLFVHAADQYYEEEEDVYNNEPHLRDDA</sequence>
<feature type="chain" id="PRO_5031570802" description="Calcineurin-like phosphoesterase domain-containing protein" evidence="1">
    <location>
        <begin position="18"/>
        <end position="388"/>
    </location>
</feature>
<dbReference type="PANTHER" id="PTHR16509:SF1">
    <property type="entry name" value="MANGANESE-DEPENDENT ADP-RIBOSE_CDP-ALCOHOL DIPHOSPHATASE"/>
    <property type="match status" value="1"/>
</dbReference>
<dbReference type="GO" id="GO:0047734">
    <property type="term" value="F:CDP-glycerol diphosphatase activity"/>
    <property type="evidence" value="ECO:0007669"/>
    <property type="project" value="TreeGrafter"/>
</dbReference>